<accession>A0AA96HRL2</accession>
<sequence length="100" mass="11364">MMINANLMLLLTWMTLLSSFLSLSIQTKHLIMILLLLETLALTTLISILYTQMILINMYTPMIMFLTMSVCEASLALSMLVSLLRSNGNDYVELLTMKKL</sequence>
<dbReference type="EMBL" id="MZ888771">
    <property type="protein sequence ID" value="WNO18531.1"/>
    <property type="molecule type" value="Genomic_DNA"/>
</dbReference>
<name>A0AA96HRL2_9GAST</name>
<evidence type="ECO:0000313" key="2">
    <source>
        <dbReference type="EMBL" id="WNO18531.1"/>
    </source>
</evidence>
<reference evidence="2" key="1">
    <citation type="submission" date="2021-08" db="EMBL/GenBank/DDBJ databases">
        <title>Nearest vent, dearest friend: biodiversity of Tiancheng vent field reveals cross-ridge similarities in the Indian Ocean.</title>
        <authorList>
            <person name="Qi Y."/>
        </authorList>
    </citation>
    <scope>NUCLEOTIDE SEQUENCE</scope>
</reference>
<dbReference type="AlphaFoldDB" id="A0AA96HRL2"/>
<feature type="transmembrane region" description="Helical" evidence="1">
    <location>
        <begin position="32"/>
        <end position="51"/>
    </location>
</feature>
<geneLocation type="mitochondrion" evidence="2"/>
<keyword evidence="2" id="KW-0496">Mitochondrion</keyword>
<organism evidence="2">
    <name type="scientific">Eulepetopsis sp</name>
    <dbReference type="NCBI Taxonomy" id="3071118"/>
    <lineage>
        <taxon>Eukaryota</taxon>
        <taxon>Metazoa</taxon>
        <taxon>Spiralia</taxon>
        <taxon>Lophotrochozoa</taxon>
        <taxon>Mollusca</taxon>
        <taxon>Gastropoda</taxon>
        <taxon>Patellogastropoda</taxon>
        <taxon>Lottioidea</taxon>
        <taxon>Neolepetopsidae</taxon>
        <taxon>Eulepetopsis</taxon>
    </lineage>
</organism>
<proteinExistence type="predicted"/>
<keyword evidence="1" id="KW-0812">Transmembrane</keyword>
<gene>
    <name evidence="2" type="primary">ND41</name>
</gene>
<feature type="transmembrane region" description="Helical" evidence="1">
    <location>
        <begin position="63"/>
        <end position="84"/>
    </location>
</feature>
<evidence type="ECO:0000256" key="1">
    <source>
        <dbReference type="SAM" id="Phobius"/>
    </source>
</evidence>
<keyword evidence="1" id="KW-1133">Transmembrane helix</keyword>
<protein>
    <submittedName>
        <fullName evidence="2">NADH dehydrogenase subunit 41</fullName>
    </submittedName>
</protein>
<keyword evidence="1" id="KW-0472">Membrane</keyword>
<dbReference type="Gene3D" id="1.10.287.3510">
    <property type="match status" value="1"/>
</dbReference>